<feature type="chain" id="PRO_5002169010" evidence="1">
    <location>
        <begin position="24"/>
        <end position="247"/>
    </location>
</feature>
<evidence type="ECO:0000313" key="2">
    <source>
        <dbReference type="EMBL" id="KII68130.1"/>
    </source>
</evidence>
<organism evidence="2 3">
    <name type="scientific">Thelohanellus kitauei</name>
    <name type="common">Myxosporean</name>
    <dbReference type="NCBI Taxonomy" id="669202"/>
    <lineage>
        <taxon>Eukaryota</taxon>
        <taxon>Metazoa</taxon>
        <taxon>Cnidaria</taxon>
        <taxon>Myxozoa</taxon>
        <taxon>Myxosporea</taxon>
        <taxon>Bivalvulida</taxon>
        <taxon>Platysporina</taxon>
        <taxon>Myxobolidae</taxon>
        <taxon>Thelohanellus</taxon>
    </lineage>
</organism>
<proteinExistence type="predicted"/>
<evidence type="ECO:0000256" key="1">
    <source>
        <dbReference type="SAM" id="SignalP"/>
    </source>
</evidence>
<keyword evidence="1" id="KW-0732">Signal</keyword>
<sequence>MISFVPVLLVSSVLQMAFRMVLSLIVPPWHPIRWTKKRLGLGRYSRTKGKNLPGFERVPEGVPIQSDVLDKIEAFARSCALLVSQEHTDGAEYHGEPSDPSNESVCSNKMIYKFIALQPDEYTISKCAYFMPLMHICAQVELIPHVFSENVIALIDVNDEGIRELFRKKIKSILPNEAVYLMSVIRVLAWLNSKASIPKDFPSGTEDFESYQDALGDFSCIAPKPDRFGNLDYSLETQMFPVKGKDF</sequence>
<comment type="caution">
    <text evidence="2">The sequence shown here is derived from an EMBL/GenBank/DDBJ whole genome shotgun (WGS) entry which is preliminary data.</text>
</comment>
<keyword evidence="3" id="KW-1185">Reference proteome</keyword>
<name>A0A0C2MVF9_THEKT</name>
<accession>A0A0C2MVF9</accession>
<evidence type="ECO:0000313" key="3">
    <source>
        <dbReference type="Proteomes" id="UP000031668"/>
    </source>
</evidence>
<feature type="signal peptide" evidence="1">
    <location>
        <begin position="1"/>
        <end position="23"/>
    </location>
</feature>
<dbReference type="EMBL" id="JWZT01002953">
    <property type="protein sequence ID" value="KII68130.1"/>
    <property type="molecule type" value="Genomic_DNA"/>
</dbReference>
<dbReference type="Proteomes" id="UP000031668">
    <property type="component" value="Unassembled WGS sequence"/>
</dbReference>
<gene>
    <name evidence="2" type="ORF">RF11_03011</name>
</gene>
<protein>
    <submittedName>
        <fullName evidence="2">Uncharacterized protein</fullName>
    </submittedName>
</protein>
<dbReference type="AlphaFoldDB" id="A0A0C2MVF9"/>
<reference evidence="2 3" key="1">
    <citation type="journal article" date="2014" name="Genome Biol. Evol.">
        <title>The genome of the myxosporean Thelohanellus kitauei shows adaptations to nutrient acquisition within its fish host.</title>
        <authorList>
            <person name="Yang Y."/>
            <person name="Xiong J."/>
            <person name="Zhou Z."/>
            <person name="Huo F."/>
            <person name="Miao W."/>
            <person name="Ran C."/>
            <person name="Liu Y."/>
            <person name="Zhang J."/>
            <person name="Feng J."/>
            <person name="Wang M."/>
            <person name="Wang M."/>
            <person name="Wang L."/>
            <person name="Yao B."/>
        </authorList>
    </citation>
    <scope>NUCLEOTIDE SEQUENCE [LARGE SCALE GENOMIC DNA]</scope>
    <source>
        <strain evidence="2">Wuqing</strain>
    </source>
</reference>